<dbReference type="OrthoDB" id="543698at2759"/>
<feature type="compositionally biased region" description="Gly residues" evidence="1">
    <location>
        <begin position="40"/>
        <end position="51"/>
    </location>
</feature>
<feature type="region of interest" description="Disordered" evidence="1">
    <location>
        <begin position="198"/>
        <end position="261"/>
    </location>
</feature>
<name>A0A2J8A4C1_9CHLO</name>
<sequence length="261" mass="27462">GSRKGGLYDSVDAGRFGPAPASPFFADRSPQGSDAPAPAGAGGGGGSGGISGLHDPYDRPTRSRLKGAQARLRLDKQSGALQEVAGRYRMLFAGHHLVRKGLRRSIADAYAAYVGQVVDLPHDTYGLALMALDCTFNGSYRRTAKATDFNLGTTPYATSKAKHAQIFNTAHKIMRDLDGYVHDVSYYCPRELDELRGMRGPGTTGAQAGGGGGYKVMLGRDEDGGGRAGATGSRLQSREPAIQEEAVAIKPRLRGPPGPNS</sequence>
<proteinExistence type="predicted"/>
<protein>
    <submittedName>
        <fullName evidence="2">Uncharacterized protein</fullName>
    </submittedName>
</protein>
<accession>A0A2J8A4C1</accession>
<evidence type="ECO:0000313" key="2">
    <source>
        <dbReference type="EMBL" id="PNH07355.1"/>
    </source>
</evidence>
<dbReference type="Proteomes" id="UP000236333">
    <property type="component" value="Unassembled WGS sequence"/>
</dbReference>
<feature type="region of interest" description="Disordered" evidence="1">
    <location>
        <begin position="19"/>
        <end position="61"/>
    </location>
</feature>
<keyword evidence="3" id="KW-1185">Reference proteome</keyword>
<feature type="compositionally biased region" description="Gly residues" evidence="1">
    <location>
        <begin position="199"/>
        <end position="214"/>
    </location>
</feature>
<gene>
    <name evidence="2" type="ORF">TSOC_006183</name>
</gene>
<organism evidence="2 3">
    <name type="scientific">Tetrabaena socialis</name>
    <dbReference type="NCBI Taxonomy" id="47790"/>
    <lineage>
        <taxon>Eukaryota</taxon>
        <taxon>Viridiplantae</taxon>
        <taxon>Chlorophyta</taxon>
        <taxon>core chlorophytes</taxon>
        <taxon>Chlorophyceae</taxon>
        <taxon>CS clade</taxon>
        <taxon>Chlamydomonadales</taxon>
        <taxon>Tetrabaenaceae</taxon>
        <taxon>Tetrabaena</taxon>
    </lineage>
</organism>
<dbReference type="EMBL" id="PGGS01000185">
    <property type="protein sequence ID" value="PNH07355.1"/>
    <property type="molecule type" value="Genomic_DNA"/>
</dbReference>
<dbReference type="AlphaFoldDB" id="A0A2J8A4C1"/>
<comment type="caution">
    <text evidence="2">The sequence shown here is derived from an EMBL/GenBank/DDBJ whole genome shotgun (WGS) entry which is preliminary data.</text>
</comment>
<reference evidence="2 3" key="1">
    <citation type="journal article" date="2017" name="Mol. Biol. Evol.">
        <title>The 4-celled Tetrabaena socialis nuclear genome reveals the essential components for genetic control of cell number at the origin of multicellularity in the volvocine lineage.</title>
        <authorList>
            <person name="Featherston J."/>
            <person name="Arakaki Y."/>
            <person name="Hanschen E.R."/>
            <person name="Ferris P.J."/>
            <person name="Michod R.E."/>
            <person name="Olson B.J.S.C."/>
            <person name="Nozaki H."/>
            <person name="Durand P.M."/>
        </authorList>
    </citation>
    <scope>NUCLEOTIDE SEQUENCE [LARGE SCALE GENOMIC DNA]</scope>
    <source>
        <strain evidence="2 3">NIES-571</strain>
    </source>
</reference>
<feature type="non-terminal residue" evidence="2">
    <location>
        <position position="1"/>
    </location>
</feature>
<evidence type="ECO:0000256" key="1">
    <source>
        <dbReference type="SAM" id="MobiDB-lite"/>
    </source>
</evidence>
<feature type="compositionally biased region" description="Low complexity" evidence="1">
    <location>
        <begin position="29"/>
        <end position="39"/>
    </location>
</feature>
<evidence type="ECO:0000313" key="3">
    <source>
        <dbReference type="Proteomes" id="UP000236333"/>
    </source>
</evidence>